<gene>
    <name evidence="2" type="ORF">SBOR_7877</name>
</gene>
<dbReference type="Proteomes" id="UP000019487">
    <property type="component" value="Unassembled WGS sequence"/>
</dbReference>
<evidence type="ECO:0000313" key="2">
    <source>
        <dbReference type="EMBL" id="ESZ91726.1"/>
    </source>
</evidence>
<organism evidence="2 3">
    <name type="scientific">Sclerotinia borealis (strain F-4128)</name>
    <dbReference type="NCBI Taxonomy" id="1432307"/>
    <lineage>
        <taxon>Eukaryota</taxon>
        <taxon>Fungi</taxon>
        <taxon>Dikarya</taxon>
        <taxon>Ascomycota</taxon>
        <taxon>Pezizomycotina</taxon>
        <taxon>Leotiomycetes</taxon>
        <taxon>Helotiales</taxon>
        <taxon>Sclerotiniaceae</taxon>
        <taxon>Sclerotinia</taxon>
    </lineage>
</organism>
<keyword evidence="3" id="KW-1185">Reference proteome</keyword>
<name>W9C791_SCLBF</name>
<evidence type="ECO:0000259" key="1">
    <source>
        <dbReference type="Pfam" id="PF00646"/>
    </source>
</evidence>
<dbReference type="Pfam" id="PF00646">
    <property type="entry name" value="F-box"/>
    <property type="match status" value="1"/>
</dbReference>
<reference evidence="2 3" key="1">
    <citation type="journal article" date="2014" name="Genome Announc.">
        <title>Draft genome sequence of Sclerotinia borealis, a psychrophilic plant pathogenic fungus.</title>
        <authorList>
            <person name="Mardanov A.V."/>
            <person name="Beletsky A.V."/>
            <person name="Kadnikov V.V."/>
            <person name="Ignatov A.N."/>
            <person name="Ravin N.V."/>
        </authorList>
    </citation>
    <scope>NUCLEOTIDE SEQUENCE [LARGE SCALE GENOMIC DNA]</scope>
    <source>
        <strain evidence="3">F-4157</strain>
    </source>
</reference>
<dbReference type="OrthoDB" id="3500213at2759"/>
<sequence length="242" mass="28445">MGAQESDIQNLDHQEENGKDTVIRALVPEASIKGASSLERLPTEALIKIIKYLPISEVSIAFTCPRMYQIFKDIHPRPISLCNIDVVKRIDHLDPYESANVHLLLQKYSPILRVYKPKDYIYTVISNLYVPAPCKDGDELHYRSQPYRTYEMYVTRWSEYMPKDFKFPYPHNKGRVAYKLEMKLAVDELLDSMDVTTGHEYMRRFFFLEKFLGVGSQAEVNELIRVNLTWKRYGEWRDMMGF</sequence>
<proteinExistence type="predicted"/>
<dbReference type="HOGENOM" id="CLU_1215411_0_0_1"/>
<feature type="domain" description="F-box" evidence="1">
    <location>
        <begin position="38"/>
        <end position="74"/>
    </location>
</feature>
<accession>W9C791</accession>
<dbReference type="InterPro" id="IPR001810">
    <property type="entry name" value="F-box_dom"/>
</dbReference>
<dbReference type="EMBL" id="AYSA01000462">
    <property type="protein sequence ID" value="ESZ91726.1"/>
    <property type="molecule type" value="Genomic_DNA"/>
</dbReference>
<evidence type="ECO:0000313" key="3">
    <source>
        <dbReference type="Proteomes" id="UP000019487"/>
    </source>
</evidence>
<dbReference type="CDD" id="cd09917">
    <property type="entry name" value="F-box_SF"/>
    <property type="match status" value="1"/>
</dbReference>
<protein>
    <recommendedName>
        <fullName evidence="1">F-box domain-containing protein</fullName>
    </recommendedName>
</protein>
<comment type="caution">
    <text evidence="2">The sequence shown here is derived from an EMBL/GenBank/DDBJ whole genome shotgun (WGS) entry which is preliminary data.</text>
</comment>
<dbReference type="AlphaFoldDB" id="W9C791"/>